<dbReference type="SUPFAM" id="SSF47923">
    <property type="entry name" value="Ypt/Rab-GAP domain of gyp1p"/>
    <property type="match status" value="1"/>
</dbReference>
<dbReference type="GO" id="GO:0005096">
    <property type="term" value="F:GTPase activator activity"/>
    <property type="evidence" value="ECO:0007669"/>
    <property type="project" value="TreeGrafter"/>
</dbReference>
<dbReference type="Gene3D" id="1.10.472.80">
    <property type="entry name" value="Ypt/Rab-GAP domain of gyp1p, domain 3"/>
    <property type="match status" value="1"/>
</dbReference>
<dbReference type="InterPro" id="IPR050302">
    <property type="entry name" value="Rab_GAP_TBC_domain"/>
</dbReference>
<reference evidence="2" key="1">
    <citation type="submission" date="2025-08" db="UniProtKB">
        <authorList>
            <consortium name="RefSeq"/>
        </authorList>
    </citation>
    <scope>IDENTIFICATION</scope>
</reference>
<dbReference type="PANTHER" id="PTHR47219:SF22">
    <property type="entry name" value="RAB-GAP TBC DOMAIN-CONTAINING PROTEIN"/>
    <property type="match status" value="1"/>
</dbReference>
<dbReference type="GO" id="GO:0031267">
    <property type="term" value="F:small GTPase binding"/>
    <property type="evidence" value="ECO:0007669"/>
    <property type="project" value="TreeGrafter"/>
</dbReference>
<keyword evidence="1" id="KW-1185">Reference proteome</keyword>
<dbReference type="RefSeq" id="XP_017304089.1">
    <property type="nucleotide sequence ID" value="XM_017448600.1"/>
</dbReference>
<sequence length="131" mass="15274">VALALLGIGKEALLSLDMEGMLKYFQKELPLKADADPDALMQAAYKISYNTKKMKKMEKEYTVMKTKEQEEMIELKYFQKELPLKADADPDALMQAAYKISYNTKKMKKMEKEYTVMKNKEQEEMIELKVI</sequence>
<protein>
    <submittedName>
        <fullName evidence="2">Ecotropic viral integration site 5 protein homolog</fullName>
    </submittedName>
</protein>
<dbReference type="KEGG" id="dci:108253872"/>
<proteinExistence type="predicted"/>
<dbReference type="AlphaFoldDB" id="A0A1S4EPJ6"/>
<dbReference type="PaxDb" id="121845-A0A1S4EPJ6"/>
<gene>
    <name evidence="2" type="primary">LOC108253872</name>
</gene>
<evidence type="ECO:0000313" key="1">
    <source>
        <dbReference type="Proteomes" id="UP000079169"/>
    </source>
</evidence>
<dbReference type="InterPro" id="IPR035969">
    <property type="entry name" value="Rab-GAP_TBC_sf"/>
</dbReference>
<organism evidence="1 2">
    <name type="scientific">Diaphorina citri</name>
    <name type="common">Asian citrus psyllid</name>
    <dbReference type="NCBI Taxonomy" id="121845"/>
    <lineage>
        <taxon>Eukaryota</taxon>
        <taxon>Metazoa</taxon>
        <taxon>Ecdysozoa</taxon>
        <taxon>Arthropoda</taxon>
        <taxon>Hexapoda</taxon>
        <taxon>Insecta</taxon>
        <taxon>Pterygota</taxon>
        <taxon>Neoptera</taxon>
        <taxon>Paraneoptera</taxon>
        <taxon>Hemiptera</taxon>
        <taxon>Sternorrhyncha</taxon>
        <taxon>Psylloidea</taxon>
        <taxon>Psyllidae</taxon>
        <taxon>Diaphorininae</taxon>
        <taxon>Diaphorina</taxon>
    </lineage>
</organism>
<dbReference type="STRING" id="121845.A0A1S4EPJ6"/>
<feature type="non-terminal residue" evidence="2">
    <location>
        <position position="1"/>
    </location>
</feature>
<dbReference type="Proteomes" id="UP000079169">
    <property type="component" value="Unplaced"/>
</dbReference>
<accession>A0A1S4EPJ6</accession>
<evidence type="ECO:0000313" key="2">
    <source>
        <dbReference type="RefSeq" id="XP_017304089.1"/>
    </source>
</evidence>
<dbReference type="GeneID" id="108253872"/>
<dbReference type="PANTHER" id="PTHR47219">
    <property type="entry name" value="RAB GTPASE-ACTIVATING PROTEIN 1-LIKE"/>
    <property type="match status" value="1"/>
</dbReference>
<name>A0A1S4EPJ6_DIACI</name>